<dbReference type="Proteomes" id="UP000307380">
    <property type="component" value="Unassembled WGS sequence"/>
</dbReference>
<keyword evidence="3" id="KW-1185">Reference proteome</keyword>
<evidence type="ECO:0000313" key="3">
    <source>
        <dbReference type="Proteomes" id="UP000307380"/>
    </source>
</evidence>
<evidence type="ECO:0000313" key="2">
    <source>
        <dbReference type="EMBL" id="THG31332.1"/>
    </source>
</evidence>
<dbReference type="Gene3D" id="1.10.260.40">
    <property type="entry name" value="lambda repressor-like DNA-binding domains"/>
    <property type="match status" value="1"/>
</dbReference>
<sequence>MPRPTRPSPRELTPSWPDESATDAAGEVARRLAANLRSVIGERSIRSVAAHAGVNHATLLAILAGRVWPDAYTIATLESALGADLWPGRVE</sequence>
<comment type="caution">
    <text evidence="2">The sequence shown here is derived from an EMBL/GenBank/DDBJ whole genome shotgun (WGS) entry which is preliminary data.</text>
</comment>
<reference evidence="2 3" key="1">
    <citation type="submission" date="2019-04" db="EMBL/GenBank/DDBJ databases">
        <authorList>
            <person name="Jiang L."/>
        </authorList>
    </citation>
    <scope>NUCLEOTIDE SEQUENCE [LARGE SCALE GENOMIC DNA]</scope>
    <source>
        <strain evidence="2 3">YIM 131861</strain>
    </source>
</reference>
<dbReference type="SUPFAM" id="SSF47413">
    <property type="entry name" value="lambda repressor-like DNA-binding domains"/>
    <property type="match status" value="1"/>
</dbReference>
<gene>
    <name evidence="2" type="ORF">E6C70_13640</name>
</gene>
<accession>A0A4S4FNA8</accession>
<dbReference type="RefSeq" id="WP_136425099.1">
    <property type="nucleotide sequence ID" value="NZ_SSSN01000011.1"/>
</dbReference>
<name>A0A4S4FNA8_9MICO</name>
<dbReference type="GO" id="GO:0003677">
    <property type="term" value="F:DNA binding"/>
    <property type="evidence" value="ECO:0007669"/>
    <property type="project" value="InterPro"/>
</dbReference>
<feature type="region of interest" description="Disordered" evidence="1">
    <location>
        <begin position="1"/>
        <end position="24"/>
    </location>
</feature>
<dbReference type="EMBL" id="SSSN01000011">
    <property type="protein sequence ID" value="THG31332.1"/>
    <property type="molecule type" value="Genomic_DNA"/>
</dbReference>
<protein>
    <submittedName>
        <fullName evidence="2">XRE family transcriptional regulator</fullName>
    </submittedName>
</protein>
<proteinExistence type="predicted"/>
<dbReference type="InterPro" id="IPR010982">
    <property type="entry name" value="Lambda_DNA-bd_dom_sf"/>
</dbReference>
<organism evidence="2 3">
    <name type="scientific">Orlajensenia flava</name>
    <dbReference type="NCBI Taxonomy" id="2565934"/>
    <lineage>
        <taxon>Bacteria</taxon>
        <taxon>Bacillati</taxon>
        <taxon>Actinomycetota</taxon>
        <taxon>Actinomycetes</taxon>
        <taxon>Micrococcales</taxon>
        <taxon>Microbacteriaceae</taxon>
        <taxon>Orlajensenia</taxon>
    </lineage>
</organism>
<dbReference type="AlphaFoldDB" id="A0A4S4FNA8"/>
<dbReference type="OrthoDB" id="4408411at2"/>
<evidence type="ECO:0000256" key="1">
    <source>
        <dbReference type="SAM" id="MobiDB-lite"/>
    </source>
</evidence>